<evidence type="ECO:0000259" key="4">
    <source>
        <dbReference type="PROSITE" id="PS50949"/>
    </source>
</evidence>
<dbReference type="InterPro" id="IPR008920">
    <property type="entry name" value="TF_FadR/GntR_C"/>
</dbReference>
<organism evidence="5">
    <name type="scientific">bioreactor metagenome</name>
    <dbReference type="NCBI Taxonomy" id="1076179"/>
    <lineage>
        <taxon>unclassified sequences</taxon>
        <taxon>metagenomes</taxon>
        <taxon>ecological metagenomes</taxon>
    </lineage>
</organism>
<dbReference type="GO" id="GO:0003700">
    <property type="term" value="F:DNA-binding transcription factor activity"/>
    <property type="evidence" value="ECO:0007669"/>
    <property type="project" value="InterPro"/>
</dbReference>
<dbReference type="InterPro" id="IPR036390">
    <property type="entry name" value="WH_DNA-bd_sf"/>
</dbReference>
<sequence>MGTPLPENLLAREIGVSRTPIREALRSLEQDGYVKIIPQKGAFVSEISLEDLKEIYDIRKLLEPFAALSAVNRIPEEEIDEMEKGWKALKKAALAGEVDLTRVSEMDLLLHLTITKYATNKRIGAIITTYHAQIKRFQKLSAQSLSNIHETIGQHLEILEKLRERDARELSSLLYEHIAKSESNIMKDYFLK</sequence>
<dbReference type="SMART" id="SM00345">
    <property type="entry name" value="HTH_GNTR"/>
    <property type="match status" value="1"/>
</dbReference>
<dbReference type="SUPFAM" id="SSF48008">
    <property type="entry name" value="GntR ligand-binding domain-like"/>
    <property type="match status" value="1"/>
</dbReference>
<dbReference type="PANTHER" id="PTHR43537">
    <property type="entry name" value="TRANSCRIPTIONAL REGULATOR, GNTR FAMILY"/>
    <property type="match status" value="1"/>
</dbReference>
<gene>
    <name evidence="5" type="primary">rspR_44</name>
    <name evidence="5" type="ORF">SDC9_173293</name>
</gene>
<feature type="domain" description="HTH gntR-type" evidence="4">
    <location>
        <begin position="1"/>
        <end position="47"/>
    </location>
</feature>
<keyword evidence="2" id="KW-0238">DNA-binding</keyword>
<keyword evidence="1" id="KW-0805">Transcription regulation</keyword>
<dbReference type="PRINTS" id="PR00035">
    <property type="entry name" value="HTHGNTR"/>
</dbReference>
<evidence type="ECO:0000256" key="1">
    <source>
        <dbReference type="ARBA" id="ARBA00023015"/>
    </source>
</evidence>
<dbReference type="GO" id="GO:0003677">
    <property type="term" value="F:DNA binding"/>
    <property type="evidence" value="ECO:0007669"/>
    <property type="project" value="UniProtKB-KW"/>
</dbReference>
<dbReference type="SMART" id="SM00895">
    <property type="entry name" value="FCD"/>
    <property type="match status" value="1"/>
</dbReference>
<dbReference type="InterPro" id="IPR036388">
    <property type="entry name" value="WH-like_DNA-bd_sf"/>
</dbReference>
<dbReference type="PANTHER" id="PTHR43537:SF24">
    <property type="entry name" value="GLUCONATE OPERON TRANSCRIPTIONAL REPRESSOR"/>
    <property type="match status" value="1"/>
</dbReference>
<dbReference type="Pfam" id="PF00392">
    <property type="entry name" value="GntR"/>
    <property type="match status" value="1"/>
</dbReference>
<dbReference type="SUPFAM" id="SSF46785">
    <property type="entry name" value="Winged helix' DNA-binding domain"/>
    <property type="match status" value="1"/>
</dbReference>
<protein>
    <submittedName>
        <fullName evidence="5">HTH-type transcriptional repressor RspR</fullName>
    </submittedName>
</protein>
<dbReference type="Gene3D" id="1.20.120.530">
    <property type="entry name" value="GntR ligand-binding domain-like"/>
    <property type="match status" value="1"/>
</dbReference>
<reference evidence="5" key="1">
    <citation type="submission" date="2019-08" db="EMBL/GenBank/DDBJ databases">
        <authorList>
            <person name="Kucharzyk K."/>
            <person name="Murdoch R.W."/>
            <person name="Higgins S."/>
            <person name="Loffler F."/>
        </authorList>
    </citation>
    <scope>NUCLEOTIDE SEQUENCE</scope>
</reference>
<dbReference type="AlphaFoldDB" id="A0A645GGR1"/>
<dbReference type="InterPro" id="IPR000524">
    <property type="entry name" value="Tscrpt_reg_HTH_GntR"/>
</dbReference>
<dbReference type="CDD" id="cd07377">
    <property type="entry name" value="WHTH_GntR"/>
    <property type="match status" value="1"/>
</dbReference>
<dbReference type="PROSITE" id="PS50949">
    <property type="entry name" value="HTH_GNTR"/>
    <property type="match status" value="1"/>
</dbReference>
<dbReference type="EMBL" id="VSSQ01075210">
    <property type="protein sequence ID" value="MPN25875.1"/>
    <property type="molecule type" value="Genomic_DNA"/>
</dbReference>
<evidence type="ECO:0000256" key="3">
    <source>
        <dbReference type="ARBA" id="ARBA00023163"/>
    </source>
</evidence>
<dbReference type="Pfam" id="PF07729">
    <property type="entry name" value="FCD"/>
    <property type="match status" value="1"/>
</dbReference>
<dbReference type="Gene3D" id="1.10.10.10">
    <property type="entry name" value="Winged helix-like DNA-binding domain superfamily/Winged helix DNA-binding domain"/>
    <property type="match status" value="1"/>
</dbReference>
<comment type="caution">
    <text evidence="5">The sequence shown here is derived from an EMBL/GenBank/DDBJ whole genome shotgun (WGS) entry which is preliminary data.</text>
</comment>
<proteinExistence type="predicted"/>
<keyword evidence="3" id="KW-0804">Transcription</keyword>
<name>A0A645GGR1_9ZZZZ</name>
<accession>A0A645GGR1</accession>
<evidence type="ECO:0000256" key="2">
    <source>
        <dbReference type="ARBA" id="ARBA00023125"/>
    </source>
</evidence>
<dbReference type="InterPro" id="IPR011711">
    <property type="entry name" value="GntR_C"/>
</dbReference>
<evidence type="ECO:0000313" key="5">
    <source>
        <dbReference type="EMBL" id="MPN25875.1"/>
    </source>
</evidence>